<dbReference type="RefSeq" id="WP_142033920.1">
    <property type="nucleotide sequence ID" value="NZ_JBHTGS010000002.1"/>
</dbReference>
<name>A0A543APY4_9ACTN</name>
<dbReference type="SUPFAM" id="SSF53474">
    <property type="entry name" value="alpha/beta-Hydrolases"/>
    <property type="match status" value="1"/>
</dbReference>
<dbReference type="InterPro" id="IPR013815">
    <property type="entry name" value="ATP_grasp_subdomain_1"/>
</dbReference>
<evidence type="ECO:0000313" key="6">
    <source>
        <dbReference type="Proteomes" id="UP000317043"/>
    </source>
</evidence>
<dbReference type="GO" id="GO:0005524">
    <property type="term" value="F:ATP binding"/>
    <property type="evidence" value="ECO:0007669"/>
    <property type="project" value="InterPro"/>
</dbReference>
<dbReference type="InterPro" id="IPR051549">
    <property type="entry name" value="PEP_Utilizing_Enz"/>
</dbReference>
<evidence type="ECO:0000313" key="5">
    <source>
        <dbReference type="EMBL" id="TQL74653.1"/>
    </source>
</evidence>
<dbReference type="Pfam" id="PF00391">
    <property type="entry name" value="PEP-utilizers"/>
    <property type="match status" value="1"/>
</dbReference>
<dbReference type="OrthoDB" id="9765468at2"/>
<dbReference type="InterPro" id="IPR036637">
    <property type="entry name" value="Phosphohistidine_dom_sf"/>
</dbReference>
<protein>
    <submittedName>
        <fullName evidence="5">Pyruvate,water dikinase</fullName>
    </submittedName>
</protein>
<dbReference type="SUPFAM" id="SSF52009">
    <property type="entry name" value="Phosphohistidine domain"/>
    <property type="match status" value="1"/>
</dbReference>
<feature type="domain" description="Pyruvate phosphate dikinase AMP/ATP-binding" evidence="3">
    <location>
        <begin position="19"/>
        <end position="304"/>
    </location>
</feature>
<dbReference type="InParanoid" id="A0A543APY4"/>
<dbReference type="GO" id="GO:0016301">
    <property type="term" value="F:kinase activity"/>
    <property type="evidence" value="ECO:0007669"/>
    <property type="project" value="UniProtKB-KW"/>
</dbReference>
<dbReference type="InterPro" id="IPR002192">
    <property type="entry name" value="PPDK_AMP/ATP-bd"/>
</dbReference>
<keyword evidence="5" id="KW-0418">Kinase</keyword>
<dbReference type="Gene3D" id="3.30.470.20">
    <property type="entry name" value="ATP-grasp fold, B domain"/>
    <property type="match status" value="1"/>
</dbReference>
<dbReference type="InterPro" id="IPR008279">
    <property type="entry name" value="PEP-util_enz_mobile_dom"/>
</dbReference>
<reference evidence="5 6" key="1">
    <citation type="submission" date="2019-06" db="EMBL/GenBank/DDBJ databases">
        <title>Sequencing the genomes of 1000 actinobacteria strains.</title>
        <authorList>
            <person name="Klenk H.-P."/>
        </authorList>
    </citation>
    <scope>NUCLEOTIDE SEQUENCE [LARGE SCALE GENOMIC DNA]</scope>
    <source>
        <strain evidence="5 6">DSM 45928</strain>
    </source>
</reference>
<dbReference type="Pfam" id="PF12697">
    <property type="entry name" value="Abhydrolase_6"/>
    <property type="match status" value="1"/>
</dbReference>
<organism evidence="5 6">
    <name type="scientific">Stackebrandtia endophytica</name>
    <dbReference type="NCBI Taxonomy" id="1496996"/>
    <lineage>
        <taxon>Bacteria</taxon>
        <taxon>Bacillati</taxon>
        <taxon>Actinomycetota</taxon>
        <taxon>Actinomycetes</taxon>
        <taxon>Glycomycetales</taxon>
        <taxon>Glycomycetaceae</taxon>
        <taxon>Stackebrandtia</taxon>
    </lineage>
</organism>
<dbReference type="Gene3D" id="3.40.50.1820">
    <property type="entry name" value="alpha/beta hydrolase"/>
    <property type="match status" value="1"/>
</dbReference>
<dbReference type="InterPro" id="IPR029058">
    <property type="entry name" value="AB_hydrolase_fold"/>
</dbReference>
<evidence type="ECO:0000259" key="4">
    <source>
        <dbReference type="Pfam" id="PF12697"/>
    </source>
</evidence>
<dbReference type="PANTHER" id="PTHR43615:SF1">
    <property type="entry name" value="PPDK_N DOMAIN-CONTAINING PROTEIN"/>
    <property type="match status" value="1"/>
</dbReference>
<feature type="region of interest" description="Disordered" evidence="1">
    <location>
        <begin position="712"/>
        <end position="740"/>
    </location>
</feature>
<accession>A0A543APY4</accession>
<keyword evidence="5" id="KW-0670">Pyruvate</keyword>
<dbReference type="InterPro" id="IPR000073">
    <property type="entry name" value="AB_hydrolase_1"/>
</dbReference>
<comment type="caution">
    <text evidence="5">The sequence shown here is derived from an EMBL/GenBank/DDBJ whole genome shotgun (WGS) entry which is preliminary data.</text>
</comment>
<gene>
    <name evidence="5" type="ORF">FB566_0139</name>
</gene>
<dbReference type="SUPFAM" id="SSF56059">
    <property type="entry name" value="Glutathione synthetase ATP-binding domain-like"/>
    <property type="match status" value="1"/>
</dbReference>
<keyword evidence="5" id="KW-0808">Transferase</keyword>
<evidence type="ECO:0000259" key="3">
    <source>
        <dbReference type="Pfam" id="PF01326"/>
    </source>
</evidence>
<dbReference type="Gene3D" id="3.30.1490.20">
    <property type="entry name" value="ATP-grasp fold, A domain"/>
    <property type="match status" value="1"/>
</dbReference>
<sequence length="1092" mass="118180">MAATNWTLPLADPTAELTTVGGKGASLARLAGSALPVPDGFHVVTDAYRAFVDSETVATALKADLDAEAVAELFASADLPAGLAEELTEHCGKLSAPFAVRSSATAEDLPDLSFAGQMDSFLNVTEPADVIAAVRSCWASLWTDRAVEYRRRNDIDSTGLAIAVVVQELVPARISGVLFTADPVSHRTDHLMVNSTWGLGESLVDGTVTGDQYIIDKASHTVITRDLGDKTVEAVPTETGTRQRPITGDRRSGSTLTDDQLALLAELGTRIEDLYGRPMDIEWAWTDEPHILQARPITGLAEDREVWNDSLIGDFLWTSVNLGEAMPNVMTPAAWALIRENLTVAMVLPEPKPVPLAGNIGGRLYLNYSAMIGTATALGFGRLMSSASEIVFGGLPADLTVPPLPMPRGRIIRQTLSAGVRAMRQLRHYQGNLDRLVAEYPQRCERARQAIHSADGPERLQQIWTEHCAPLFHDAPRMLAAGSRVNATILTRLRPWLRRLVDEADVSALTSGAGAGGQEMASLGPLRGLQQLADGQIDRDTYAARWGHRCPDELEVSTPRPAEDPEWIDRQLANLAGAPDVDELLELQSRRRAEAMDRFRAAHPRQVAKLRRWLSKNAESVRAREATRSESVRCIWVMREWMIKVGEVTGLSDDVFFLSPPEMLRVLAGDSTVASVIPARKAAHRHYQALPVYPTLIRGRFDPEAWAADPHRRTDRFEKATGRLPTRTAGDDSATVSGTPGSAGVVEGIARVIIDPDDAGMLEVGEILVTKVTNVGWTPIFPRAAAVVTDIGATLSHAAIVARELGIPAVVGTGVATERLRSGDRVRVDGSTGTVEVLSLRDCRVNTRWLWRRGATITSIMETIVFVHGLGSGPRAWHPQRIALQGRYRVVTPTLPGHGDKPGPFTLRSAVEAVTDELCRGAHLVGMAAGGTIALLAAMTHSPLLGSLTLSSPITHQTTTGALHRAVAAVATPSMLRSILWLPESPNPATRAVIAEDLAACGRTTIREALTKLSHIDLRPRLDQVTVPTLVLAGQRDRVGIDAATETAYRLSEARLHLVPDAGRMWNLELPNTFNRILTGFIDVHTHRTVGG</sequence>
<dbReference type="PANTHER" id="PTHR43615">
    <property type="entry name" value="PHOSPHOENOLPYRUVATE SYNTHASE-RELATED"/>
    <property type="match status" value="1"/>
</dbReference>
<feature type="domain" description="PEP-utilising enzyme mobile" evidence="2">
    <location>
        <begin position="764"/>
        <end position="833"/>
    </location>
</feature>
<feature type="domain" description="AB hydrolase-1" evidence="4">
    <location>
        <begin position="864"/>
        <end position="1071"/>
    </location>
</feature>
<dbReference type="Proteomes" id="UP000317043">
    <property type="component" value="Unassembled WGS sequence"/>
</dbReference>
<dbReference type="Gene3D" id="3.50.30.10">
    <property type="entry name" value="Phosphohistidine domain"/>
    <property type="match status" value="1"/>
</dbReference>
<evidence type="ECO:0000259" key="2">
    <source>
        <dbReference type="Pfam" id="PF00391"/>
    </source>
</evidence>
<dbReference type="EMBL" id="VFOW01000001">
    <property type="protein sequence ID" value="TQL74653.1"/>
    <property type="molecule type" value="Genomic_DNA"/>
</dbReference>
<feature type="compositionally biased region" description="Basic and acidic residues" evidence="1">
    <location>
        <begin position="712"/>
        <end position="721"/>
    </location>
</feature>
<proteinExistence type="predicted"/>
<evidence type="ECO:0000256" key="1">
    <source>
        <dbReference type="SAM" id="MobiDB-lite"/>
    </source>
</evidence>
<dbReference type="Pfam" id="PF01326">
    <property type="entry name" value="PPDK_N"/>
    <property type="match status" value="1"/>
</dbReference>
<dbReference type="AlphaFoldDB" id="A0A543APY4"/>
<keyword evidence="6" id="KW-1185">Reference proteome</keyword>